<accession>A0A5C4SW70</accession>
<dbReference type="PROSITE" id="PS51257">
    <property type="entry name" value="PROKAR_LIPOPROTEIN"/>
    <property type="match status" value="1"/>
</dbReference>
<comment type="caution">
    <text evidence="2">The sequence shown here is derived from an EMBL/GenBank/DDBJ whole genome shotgun (WGS) entry which is preliminary data.</text>
</comment>
<dbReference type="OrthoDB" id="9794671at2"/>
<evidence type="ECO:0008006" key="4">
    <source>
        <dbReference type="Google" id="ProtNLM"/>
    </source>
</evidence>
<keyword evidence="3" id="KW-1185">Reference proteome</keyword>
<gene>
    <name evidence="2" type="ORF">FE784_39265</name>
</gene>
<evidence type="ECO:0000313" key="2">
    <source>
        <dbReference type="EMBL" id="TNJ55781.1"/>
    </source>
</evidence>
<dbReference type="AlphaFoldDB" id="A0A5C4SW70"/>
<dbReference type="InterPro" id="IPR017853">
    <property type="entry name" value="GH"/>
</dbReference>
<dbReference type="EMBL" id="VDCQ01000113">
    <property type="protein sequence ID" value="TNJ55781.1"/>
    <property type="molecule type" value="Genomic_DNA"/>
</dbReference>
<proteinExistence type="predicted"/>
<keyword evidence="1" id="KW-0732">Signal</keyword>
<evidence type="ECO:0000313" key="3">
    <source>
        <dbReference type="Proteomes" id="UP000307943"/>
    </source>
</evidence>
<protein>
    <recommendedName>
        <fullName evidence="4">Glycosyl hydrolase-like 10 domain-containing protein</fullName>
    </recommendedName>
</protein>
<dbReference type="Proteomes" id="UP000307943">
    <property type="component" value="Unassembled WGS sequence"/>
</dbReference>
<feature type="chain" id="PRO_5023084014" description="Glycosyl hydrolase-like 10 domain-containing protein" evidence="1">
    <location>
        <begin position="29"/>
        <end position="556"/>
    </location>
</feature>
<dbReference type="SUPFAM" id="SSF51445">
    <property type="entry name" value="(Trans)glycosidases"/>
    <property type="match status" value="1"/>
</dbReference>
<dbReference type="RefSeq" id="WP_139607752.1">
    <property type="nucleotide sequence ID" value="NZ_VDCQ01000113.1"/>
</dbReference>
<name>A0A5C4SW70_9BACL</name>
<feature type="signal peptide" evidence="1">
    <location>
        <begin position="1"/>
        <end position="28"/>
    </location>
</feature>
<organism evidence="2 3">
    <name type="scientific">Paenibacillus hemerocallicola</name>
    <dbReference type="NCBI Taxonomy" id="1172614"/>
    <lineage>
        <taxon>Bacteria</taxon>
        <taxon>Bacillati</taxon>
        <taxon>Bacillota</taxon>
        <taxon>Bacilli</taxon>
        <taxon>Bacillales</taxon>
        <taxon>Paenibacillaceae</taxon>
        <taxon>Paenibacillus</taxon>
    </lineage>
</organism>
<evidence type="ECO:0000256" key="1">
    <source>
        <dbReference type="SAM" id="SignalP"/>
    </source>
</evidence>
<sequence length="556" mass="61746">MNIRLKLKAIVLFSMVLLLTSACGNAFANGKSLPDFGVLFNDDGEQICNAPNPEAAIQQINSGVKSLAGTNVKTLIRNVGYGSEVLYYPSTAGSTIGWRTIPDEIAEQSFDKAWVQRVTKYMNNCRSLIDAGVDPLRLQGERAKEIGLRFIATHRMNDPHGIKDGVNNPLAGEFKVEHGAQYLIENKPDWFFDYVHEEYRSYKLGIILEFIDRYKDILDGVQLDFMRHPLYFTPPHGMESAHLITEMVSQVRQRLDELSEEQGKPYYLFVRVPSTIRDAKWAGLEVDKWISDRLVDVVTPALIYDLSNNMPVDEFVELAKKSGAKIYPNIILGAKYTGSRPIEEVPTADSYKTAEVSRITPELARAAASNYWHMGASGFEMFNWTLPLNTLGTNVQAALGDEKTIRDTSKTFAVTPYRENLWKDVDGKMPLPLPAKWVGSGSGTFDLYVGDKLKAEGRKKPDYVGVRLGLINVKETDTIELKVGDEVLYAGSAAGKLIPVTGTSSAVPLKETYFQIELDNLRVLNPGRNSISVAIAASDSARTVELTEVQLGVLNH</sequence>
<reference evidence="2 3" key="1">
    <citation type="submission" date="2019-05" db="EMBL/GenBank/DDBJ databases">
        <title>We sequenced the genome of Paenibacillus hemerocallicola KCTC 33185 for further insight into its adaptation and study the phylogeny of Paenibacillus.</title>
        <authorList>
            <person name="Narsing Rao M.P."/>
        </authorList>
    </citation>
    <scope>NUCLEOTIDE SEQUENCE [LARGE SCALE GENOMIC DNA]</scope>
    <source>
        <strain evidence="2 3">KCTC 33185</strain>
    </source>
</reference>